<dbReference type="InterPro" id="IPR051547">
    <property type="entry name" value="TDP2-like"/>
</dbReference>
<evidence type="ECO:0000256" key="5">
    <source>
        <dbReference type="ARBA" id="ARBA00022763"/>
    </source>
</evidence>
<keyword evidence="11" id="KW-0255">Endonuclease</keyword>
<dbReference type="CDD" id="cd09084">
    <property type="entry name" value="EEP-2"/>
    <property type="match status" value="1"/>
</dbReference>
<feature type="transmembrane region" description="Helical" evidence="9">
    <location>
        <begin position="12"/>
        <end position="30"/>
    </location>
</feature>
<comment type="cofactor">
    <cofactor evidence="2">
        <name>Mg(2+)</name>
        <dbReference type="ChEBI" id="CHEBI:18420"/>
    </cofactor>
</comment>
<keyword evidence="11" id="KW-0269">Exonuclease</keyword>
<dbReference type="RefSeq" id="WP_091817244.1">
    <property type="nucleotide sequence ID" value="NZ_FNCQ01000008.1"/>
</dbReference>
<keyword evidence="12" id="KW-1185">Reference proteome</keyword>
<dbReference type="GO" id="GO:0004519">
    <property type="term" value="F:endonuclease activity"/>
    <property type="evidence" value="ECO:0007669"/>
    <property type="project" value="UniProtKB-KW"/>
</dbReference>
<evidence type="ECO:0000259" key="10">
    <source>
        <dbReference type="Pfam" id="PF03372"/>
    </source>
</evidence>
<feature type="transmembrane region" description="Helical" evidence="9">
    <location>
        <begin position="42"/>
        <end position="65"/>
    </location>
</feature>
<keyword evidence="8" id="KW-0234">DNA repair</keyword>
<evidence type="ECO:0000256" key="6">
    <source>
        <dbReference type="ARBA" id="ARBA00022801"/>
    </source>
</evidence>
<evidence type="ECO:0000256" key="7">
    <source>
        <dbReference type="ARBA" id="ARBA00022842"/>
    </source>
</evidence>
<proteinExistence type="predicted"/>
<dbReference type="PANTHER" id="PTHR15822:SF4">
    <property type="entry name" value="TYROSYL-DNA PHOSPHODIESTERASE 2"/>
    <property type="match status" value="1"/>
</dbReference>
<keyword evidence="3" id="KW-0540">Nuclease</keyword>
<evidence type="ECO:0000256" key="3">
    <source>
        <dbReference type="ARBA" id="ARBA00022722"/>
    </source>
</evidence>
<keyword evidence="9" id="KW-1133">Transmembrane helix</keyword>
<keyword evidence="4" id="KW-0479">Metal-binding</keyword>
<keyword evidence="9" id="KW-0812">Transmembrane</keyword>
<feature type="transmembrane region" description="Helical" evidence="9">
    <location>
        <begin position="72"/>
        <end position="90"/>
    </location>
</feature>
<evidence type="ECO:0000256" key="8">
    <source>
        <dbReference type="ARBA" id="ARBA00023204"/>
    </source>
</evidence>
<dbReference type="Pfam" id="PF03372">
    <property type="entry name" value="Exo_endo_phos"/>
    <property type="match status" value="1"/>
</dbReference>
<evidence type="ECO:0000256" key="9">
    <source>
        <dbReference type="SAM" id="Phobius"/>
    </source>
</evidence>
<dbReference type="GO" id="GO:0004527">
    <property type="term" value="F:exonuclease activity"/>
    <property type="evidence" value="ECO:0007669"/>
    <property type="project" value="UniProtKB-KW"/>
</dbReference>
<dbReference type="GO" id="GO:0006281">
    <property type="term" value="P:DNA repair"/>
    <property type="evidence" value="ECO:0007669"/>
    <property type="project" value="UniProtKB-KW"/>
</dbReference>
<dbReference type="Proteomes" id="UP000198779">
    <property type="component" value="Unassembled WGS sequence"/>
</dbReference>
<protein>
    <submittedName>
        <fullName evidence="11">Metal-dependent hydrolase, endonuclease/exonuclease/phosphatase family</fullName>
    </submittedName>
</protein>
<dbReference type="AlphaFoldDB" id="A0A1G7WGY2"/>
<gene>
    <name evidence="11" type="ORF">SAMN04487901_10820</name>
</gene>
<dbReference type="Gene3D" id="3.60.10.10">
    <property type="entry name" value="Endonuclease/exonuclease/phosphatase"/>
    <property type="match status" value="1"/>
</dbReference>
<feature type="domain" description="Endonuclease/exonuclease/phosphatase" evidence="10">
    <location>
        <begin position="108"/>
        <end position="343"/>
    </location>
</feature>
<accession>A0A1G7WGY2</accession>
<dbReference type="SUPFAM" id="SSF56219">
    <property type="entry name" value="DNase I-like"/>
    <property type="match status" value="1"/>
</dbReference>
<keyword evidence="5" id="KW-0227">DNA damage</keyword>
<organism evidence="11 12">
    <name type="scientific">Prevotella communis</name>
    <dbReference type="NCBI Taxonomy" id="2913614"/>
    <lineage>
        <taxon>Bacteria</taxon>
        <taxon>Pseudomonadati</taxon>
        <taxon>Bacteroidota</taxon>
        <taxon>Bacteroidia</taxon>
        <taxon>Bacteroidales</taxon>
        <taxon>Prevotellaceae</taxon>
        <taxon>Prevotella</taxon>
    </lineage>
</organism>
<dbReference type="PANTHER" id="PTHR15822">
    <property type="entry name" value="TRAF AND TNF RECEPTOR-ASSOCIATED PROTEIN"/>
    <property type="match status" value="1"/>
</dbReference>
<evidence type="ECO:0000313" key="11">
    <source>
        <dbReference type="EMBL" id="SDG71201.1"/>
    </source>
</evidence>
<dbReference type="GO" id="GO:0046872">
    <property type="term" value="F:metal ion binding"/>
    <property type="evidence" value="ECO:0007669"/>
    <property type="project" value="UniProtKB-KW"/>
</dbReference>
<evidence type="ECO:0000313" key="12">
    <source>
        <dbReference type="Proteomes" id="UP000198779"/>
    </source>
</evidence>
<comment type="cofactor">
    <cofactor evidence="1">
        <name>Mn(2+)</name>
        <dbReference type="ChEBI" id="CHEBI:29035"/>
    </cofactor>
</comment>
<name>A0A1G7WGY2_9BACT</name>
<evidence type="ECO:0000256" key="1">
    <source>
        <dbReference type="ARBA" id="ARBA00001936"/>
    </source>
</evidence>
<reference evidence="12" key="1">
    <citation type="submission" date="2016-10" db="EMBL/GenBank/DDBJ databases">
        <authorList>
            <person name="Varghese N."/>
            <person name="Submissions S."/>
        </authorList>
    </citation>
    <scope>NUCLEOTIDE SEQUENCE [LARGE SCALE GENOMIC DNA]</scope>
    <source>
        <strain evidence="12">BP1-148</strain>
    </source>
</reference>
<dbReference type="InterPro" id="IPR036691">
    <property type="entry name" value="Endo/exonu/phosph_ase_sf"/>
</dbReference>
<keyword evidence="6 11" id="KW-0378">Hydrolase</keyword>
<dbReference type="EMBL" id="FNCQ01000008">
    <property type="protein sequence ID" value="SDG71201.1"/>
    <property type="molecule type" value="Genomic_DNA"/>
</dbReference>
<evidence type="ECO:0000256" key="2">
    <source>
        <dbReference type="ARBA" id="ARBA00001946"/>
    </source>
</evidence>
<keyword evidence="7" id="KW-0460">Magnesium</keyword>
<keyword evidence="9" id="KW-0472">Membrane</keyword>
<dbReference type="STRING" id="645274.SAMN04487901_10820"/>
<evidence type="ECO:0000256" key="4">
    <source>
        <dbReference type="ARBA" id="ARBA00022723"/>
    </source>
</evidence>
<dbReference type="InterPro" id="IPR005135">
    <property type="entry name" value="Endo/exonuclease/phosphatase"/>
</dbReference>
<sequence>MGKLGVYKYISFMLLLISTLMAVFTLFGLFGGSSDPASGTAIAMLVYALPYLLGGNVIMLIYWLIRRHWQWVAIPAIPLLCGIPYIGTVYQPGLFNDGETSRSGVKIATYNVAMFGRETSGFKALDILAEMKRQNVDILCIQEYENVSGDKLNSDSYKGYFPYSATGRGDMIIYSRYPVERHETIDFGPTNNSAMWADININSRIVRVFNAHLETTGFNSALHNMAKNELQGRSIEDNAFIRLVYGNYTRGMAVRARQADMVADLVQTSDYPCIVCGDFNDVPYSYVYKTMLGDLVDGFKECGEGIMRTYNGGRKKVRIDYIFHDPSLEGESYYTKEINYSDHFPVFMKIAF</sequence>